<dbReference type="CDD" id="cd05289">
    <property type="entry name" value="MDR_like_2"/>
    <property type="match status" value="1"/>
</dbReference>
<keyword evidence="1" id="KW-0521">NADP</keyword>
<dbReference type="RefSeq" id="WP_047820134.1">
    <property type="nucleotide sequence ID" value="NZ_CP011770.1"/>
</dbReference>
<dbReference type="SUPFAM" id="SSF51735">
    <property type="entry name" value="NAD(P)-binding Rossmann-fold domains"/>
    <property type="match status" value="1"/>
</dbReference>
<dbReference type="SMART" id="SM00829">
    <property type="entry name" value="PKS_ER"/>
    <property type="match status" value="1"/>
</dbReference>
<dbReference type="InterPro" id="IPR013154">
    <property type="entry name" value="ADH-like_N"/>
</dbReference>
<dbReference type="InterPro" id="IPR013149">
    <property type="entry name" value="ADH-like_C"/>
</dbReference>
<gene>
    <name evidence="2" type="ORF">AB433_04765</name>
</gene>
<evidence type="ECO:0000256" key="1">
    <source>
        <dbReference type="ARBA" id="ARBA00022857"/>
    </source>
</evidence>
<dbReference type="KEGG" id="cna:AB433_04765"/>
<dbReference type="GO" id="GO:0016491">
    <property type="term" value="F:oxidoreductase activity"/>
    <property type="evidence" value="ECO:0007669"/>
    <property type="project" value="InterPro"/>
</dbReference>
<dbReference type="Proteomes" id="UP000035287">
    <property type="component" value="Chromosome"/>
</dbReference>
<dbReference type="EMBL" id="CP011770">
    <property type="protein sequence ID" value="AKM09446.1"/>
    <property type="molecule type" value="Genomic_DNA"/>
</dbReference>
<dbReference type="InterPro" id="IPR020843">
    <property type="entry name" value="ER"/>
</dbReference>
<dbReference type="InterPro" id="IPR051603">
    <property type="entry name" value="Zinc-ADH_QOR/CCCR"/>
</dbReference>
<keyword evidence="3" id="KW-1185">Reference proteome</keyword>
<dbReference type="Gene3D" id="3.40.50.720">
    <property type="entry name" value="NAD(P)-binding Rossmann-like Domain"/>
    <property type="match status" value="1"/>
</dbReference>
<dbReference type="OrthoDB" id="4190732at2"/>
<name>A0A0G3XFN1_9SPHN</name>
<dbReference type="PATRIC" id="fig|1348774.3.peg.1000"/>
<dbReference type="Gene3D" id="3.90.180.10">
    <property type="entry name" value="Medium-chain alcohol dehydrogenases, catalytic domain"/>
    <property type="match status" value="1"/>
</dbReference>
<dbReference type="SUPFAM" id="SSF50129">
    <property type="entry name" value="GroES-like"/>
    <property type="match status" value="1"/>
</dbReference>
<evidence type="ECO:0000313" key="3">
    <source>
        <dbReference type="Proteomes" id="UP000035287"/>
    </source>
</evidence>
<dbReference type="Pfam" id="PF08240">
    <property type="entry name" value="ADH_N"/>
    <property type="match status" value="1"/>
</dbReference>
<dbReference type="InterPro" id="IPR036291">
    <property type="entry name" value="NAD(P)-bd_dom_sf"/>
</dbReference>
<sequence>MKAIAVTGAGGLDDVGVVQVAEPRATADEIAIKVHAAGLNPADWKLAEGWLAPHLRLRYPQVLGFDAAGVIVDVGAQVAGFSVGDRVVAKTSVARGGAGSLAEIVTVPAKTTCKLPDTIAFSQSAAVPTAGVTAFEALLVAGGLRGGQTVLVNGGAGGTGSFALALARKIGAKAAATARRVNHDRLGELGAIAFDYTDQHWLDDFYTRFPGGVDVVLDTVGQGSLPQALDLIRPRGRLVAIGTLAKGEPVSDAEMAAARGISVITAMASRGREGDQLRSLIADLEREAIPFPQVEVVSPCDCASALRRIKGGHVSGKIVVDIAEGPWR</sequence>
<dbReference type="AlphaFoldDB" id="A0A0G3XFN1"/>
<dbReference type="Pfam" id="PF00107">
    <property type="entry name" value="ADH_zinc_N"/>
    <property type="match status" value="1"/>
</dbReference>
<dbReference type="STRING" id="1348774.AB433_04765"/>
<reference evidence="2 3" key="1">
    <citation type="submission" date="2015-06" db="EMBL/GenBank/DDBJ databases">
        <authorList>
            <person name="Zeng Y."/>
            <person name="Huang Y."/>
        </authorList>
    </citation>
    <scope>NUCLEOTIDE SEQUENCE [LARGE SCALE GENOMIC DNA]</scope>
    <source>
        <strain evidence="2 3">PQ-2</strain>
    </source>
</reference>
<protein>
    <submittedName>
        <fullName evidence="2">Uncharacterized protein</fullName>
    </submittedName>
</protein>
<organism evidence="2 3">
    <name type="scientific">Croceicoccus naphthovorans</name>
    <dbReference type="NCBI Taxonomy" id="1348774"/>
    <lineage>
        <taxon>Bacteria</taxon>
        <taxon>Pseudomonadati</taxon>
        <taxon>Pseudomonadota</taxon>
        <taxon>Alphaproteobacteria</taxon>
        <taxon>Sphingomonadales</taxon>
        <taxon>Erythrobacteraceae</taxon>
        <taxon>Croceicoccus</taxon>
    </lineage>
</organism>
<dbReference type="PANTHER" id="PTHR44154:SF1">
    <property type="entry name" value="QUINONE OXIDOREDUCTASE"/>
    <property type="match status" value="1"/>
</dbReference>
<evidence type="ECO:0000313" key="2">
    <source>
        <dbReference type="EMBL" id="AKM09446.1"/>
    </source>
</evidence>
<dbReference type="PANTHER" id="PTHR44154">
    <property type="entry name" value="QUINONE OXIDOREDUCTASE"/>
    <property type="match status" value="1"/>
</dbReference>
<dbReference type="InterPro" id="IPR011032">
    <property type="entry name" value="GroES-like_sf"/>
</dbReference>
<proteinExistence type="predicted"/>
<accession>A0A0G3XFN1</accession>